<organism evidence="9 16">
    <name type="scientific">Parabacteroides distasonis</name>
    <dbReference type="NCBI Taxonomy" id="823"/>
    <lineage>
        <taxon>Bacteria</taxon>
        <taxon>Pseudomonadati</taxon>
        <taxon>Bacteroidota</taxon>
        <taxon>Bacteroidia</taxon>
        <taxon>Bacteroidales</taxon>
        <taxon>Tannerellaceae</taxon>
        <taxon>Parabacteroides</taxon>
    </lineage>
</organism>
<dbReference type="GO" id="GO:0009279">
    <property type="term" value="C:cell outer membrane"/>
    <property type="evidence" value="ECO:0007669"/>
    <property type="project" value="UniProtKB-SubCell"/>
</dbReference>
<evidence type="ECO:0000313" key="10">
    <source>
        <dbReference type="EMBL" id="CUP99440.1"/>
    </source>
</evidence>
<feature type="domain" description="RagB/SusD" evidence="7">
    <location>
        <begin position="364"/>
        <end position="531"/>
    </location>
</feature>
<dbReference type="EMBL" id="CYXP01000003">
    <property type="protein sequence ID" value="CUN03870.1"/>
    <property type="molecule type" value="Genomic_DNA"/>
</dbReference>
<evidence type="ECO:0000313" key="19">
    <source>
        <dbReference type="Proteomes" id="UP000450599"/>
    </source>
</evidence>
<evidence type="ECO:0000313" key="16">
    <source>
        <dbReference type="Proteomes" id="UP000095591"/>
    </source>
</evidence>
<gene>
    <name evidence="9" type="ORF">ERS852429_01651</name>
    <name evidence="10" type="ORF">ERS852560_01169</name>
    <name evidence="12" type="ORF">GKD54_09195</name>
    <name evidence="11" type="ORF">GKD58_09945</name>
    <name evidence="13" type="ORF">GKD68_07115</name>
    <name evidence="14" type="ORF">GKD70_04280</name>
</gene>
<dbReference type="EMBL" id="WKMW01000008">
    <property type="protein sequence ID" value="MRY84571.1"/>
    <property type="molecule type" value="Genomic_DNA"/>
</dbReference>
<dbReference type="EMBL" id="CZBM01000003">
    <property type="protein sequence ID" value="CUP99440.1"/>
    <property type="molecule type" value="Genomic_DNA"/>
</dbReference>
<dbReference type="Proteomes" id="UP000441609">
    <property type="component" value="Unassembled WGS sequence"/>
</dbReference>
<dbReference type="Proteomes" id="UP000450599">
    <property type="component" value="Unassembled WGS sequence"/>
</dbReference>
<name>A0A173TN96_PARDI</name>
<evidence type="ECO:0000313" key="17">
    <source>
        <dbReference type="Proteomes" id="UP000432516"/>
    </source>
</evidence>
<dbReference type="Proteomes" id="UP000471216">
    <property type="component" value="Unassembled WGS sequence"/>
</dbReference>
<reference evidence="15 16" key="1">
    <citation type="submission" date="2015-09" db="EMBL/GenBank/DDBJ databases">
        <authorList>
            <consortium name="Pathogen Informatics"/>
        </authorList>
    </citation>
    <scope>NUCLEOTIDE SEQUENCE [LARGE SCALE GENOMIC DNA]</scope>
    <source>
        <strain evidence="9 16">2789STDY5608872</strain>
        <strain evidence="10 15">2789STDY5834948</strain>
    </source>
</reference>
<dbReference type="Pfam" id="PF14322">
    <property type="entry name" value="SusD-like_3"/>
    <property type="match status" value="1"/>
</dbReference>
<evidence type="ECO:0000313" key="18">
    <source>
        <dbReference type="Proteomes" id="UP000441609"/>
    </source>
</evidence>
<dbReference type="SUPFAM" id="SSF48452">
    <property type="entry name" value="TPR-like"/>
    <property type="match status" value="1"/>
</dbReference>
<evidence type="ECO:0000256" key="2">
    <source>
        <dbReference type="ARBA" id="ARBA00006275"/>
    </source>
</evidence>
<evidence type="ECO:0000256" key="6">
    <source>
        <dbReference type="SAM" id="SignalP"/>
    </source>
</evidence>
<dbReference type="InterPro" id="IPR012944">
    <property type="entry name" value="SusD_RagB_dom"/>
</dbReference>
<reference evidence="17 18" key="2">
    <citation type="journal article" date="2019" name="Nat. Med.">
        <title>A library of human gut bacterial isolates paired with longitudinal multiomics data enables mechanistic microbiome research.</title>
        <authorList>
            <person name="Poyet M."/>
            <person name="Groussin M."/>
            <person name="Gibbons S.M."/>
            <person name="Avila-Pacheco J."/>
            <person name="Jiang X."/>
            <person name="Kearney S.M."/>
            <person name="Perrotta A.R."/>
            <person name="Berdy B."/>
            <person name="Zhao S."/>
            <person name="Lieberman T.D."/>
            <person name="Swanson P.K."/>
            <person name="Smith M."/>
            <person name="Roesemann S."/>
            <person name="Alexander J.E."/>
            <person name="Rich S.A."/>
            <person name="Livny J."/>
            <person name="Vlamakis H."/>
            <person name="Clish C."/>
            <person name="Bullock K."/>
            <person name="Deik A."/>
            <person name="Scott J."/>
            <person name="Pierce K.A."/>
            <person name="Xavier R.J."/>
            <person name="Alm E.J."/>
        </authorList>
    </citation>
    <scope>NUCLEOTIDE SEQUENCE [LARGE SCALE GENOMIC DNA]</scope>
    <source>
        <strain evidence="12 20">BIOML-A10</strain>
        <strain evidence="11 19">BIOML-A11</strain>
        <strain evidence="13 17">BIOML-A2</strain>
        <strain evidence="14 18">BIOML-A20</strain>
    </source>
</reference>
<evidence type="ECO:0000313" key="11">
    <source>
        <dbReference type="EMBL" id="MRY84571.1"/>
    </source>
</evidence>
<dbReference type="EMBL" id="WKMO01000003">
    <property type="protein sequence ID" value="MSB72515.1"/>
    <property type="molecule type" value="Genomic_DNA"/>
</dbReference>
<evidence type="ECO:0000313" key="15">
    <source>
        <dbReference type="Proteomes" id="UP000095332"/>
    </source>
</evidence>
<comment type="similarity">
    <text evidence="2">Belongs to the SusD family.</text>
</comment>
<dbReference type="Pfam" id="PF07980">
    <property type="entry name" value="SusD_RagB"/>
    <property type="match status" value="1"/>
</dbReference>
<dbReference type="OrthoDB" id="9792139at2"/>
<dbReference type="Gene3D" id="1.25.40.390">
    <property type="match status" value="1"/>
</dbReference>
<dbReference type="InterPro" id="IPR011990">
    <property type="entry name" value="TPR-like_helical_dom_sf"/>
</dbReference>
<feature type="chain" id="PRO_5014250340" evidence="6">
    <location>
        <begin position="27"/>
        <end position="531"/>
    </location>
</feature>
<evidence type="ECO:0000256" key="1">
    <source>
        <dbReference type="ARBA" id="ARBA00004442"/>
    </source>
</evidence>
<keyword evidence="3 6" id="KW-0732">Signal</keyword>
<dbReference type="RefSeq" id="WP_005861296.1">
    <property type="nucleotide sequence ID" value="NZ_BQOC01000012.1"/>
</dbReference>
<dbReference type="PROSITE" id="PS51257">
    <property type="entry name" value="PROKAR_LIPOPROTEIN"/>
    <property type="match status" value="1"/>
</dbReference>
<proteinExistence type="inferred from homology"/>
<keyword evidence="5" id="KW-0998">Cell outer membrane</keyword>
<comment type="subcellular location">
    <subcellularLocation>
        <location evidence="1">Cell outer membrane</location>
    </subcellularLocation>
</comment>
<dbReference type="EMBL" id="WKNE01000004">
    <property type="protein sequence ID" value="MRZ54524.1"/>
    <property type="molecule type" value="Genomic_DNA"/>
</dbReference>
<evidence type="ECO:0000313" key="9">
    <source>
        <dbReference type="EMBL" id="CUN03870.1"/>
    </source>
</evidence>
<dbReference type="Proteomes" id="UP000095591">
    <property type="component" value="Unassembled WGS sequence"/>
</dbReference>
<dbReference type="CDD" id="cd08977">
    <property type="entry name" value="SusD"/>
    <property type="match status" value="1"/>
</dbReference>
<evidence type="ECO:0000256" key="4">
    <source>
        <dbReference type="ARBA" id="ARBA00023136"/>
    </source>
</evidence>
<evidence type="ECO:0000256" key="3">
    <source>
        <dbReference type="ARBA" id="ARBA00022729"/>
    </source>
</evidence>
<feature type="domain" description="SusD-like N-terminal" evidence="8">
    <location>
        <begin position="101"/>
        <end position="259"/>
    </location>
</feature>
<evidence type="ECO:0000259" key="7">
    <source>
        <dbReference type="Pfam" id="PF07980"/>
    </source>
</evidence>
<dbReference type="AlphaFoldDB" id="A0A173TN96"/>
<sequence>MLYKKLYKNISVVALGTALFSLPVFTACESDVVDLEPVDKFSELTAYGTEERCELAVVGAYDAAQCGMYVDPNDFGWARGYPFGAASILQGEMRGEDMNLTAQFYDYTYSATYNLTTANNVAMWETSFEAINRYNTVYAGIEGAVAAGVITEEKGNQYKGECLFLRALTYHNLMIHYALPYNVEGNNNYGMPIYTKAVNDPSQLAEQQSIGRSTVKETYDQILSDLNNAESMLPDIIDADKIGRASKGAAIALKTRVYLHMRDWNNVVTEAKKLEGGRFILETNPATPFVSYKDNQESIFSIPNDSQDNASVNGAMSAMMSAREGGRAMCPTSPTLYNSKFWKGDDKRRNLVLYRASDDYYFCDKYQNPQTREEYAPILRYAEVLLNEAEAAARAGDKTLALEKLNQVRDRSLADPATQTYKASDFANTKALVEAILWERRIEFQGEGRRWEDIHRLAADDLLPSGGIPAKIEYNNVKNQGAFVVGGEVKAEWFGNSKQFIPYTDKRFIWPIPLNDILRNPTLAAQQNAGW</sequence>
<feature type="signal peptide" evidence="6">
    <location>
        <begin position="1"/>
        <end position="26"/>
    </location>
</feature>
<dbReference type="InterPro" id="IPR033985">
    <property type="entry name" value="SusD-like_N"/>
</dbReference>
<evidence type="ECO:0000256" key="5">
    <source>
        <dbReference type="ARBA" id="ARBA00023237"/>
    </source>
</evidence>
<evidence type="ECO:0000313" key="20">
    <source>
        <dbReference type="Proteomes" id="UP000471216"/>
    </source>
</evidence>
<evidence type="ECO:0000313" key="13">
    <source>
        <dbReference type="EMBL" id="MRZ54524.1"/>
    </source>
</evidence>
<accession>A0A173TN96</accession>
<protein>
    <submittedName>
        <fullName evidence="9 11">SusD family</fullName>
    </submittedName>
</protein>
<evidence type="ECO:0000313" key="14">
    <source>
        <dbReference type="EMBL" id="MSB72515.1"/>
    </source>
</evidence>
<dbReference type="Proteomes" id="UP000432516">
    <property type="component" value="Unassembled WGS sequence"/>
</dbReference>
<evidence type="ECO:0000259" key="8">
    <source>
        <dbReference type="Pfam" id="PF14322"/>
    </source>
</evidence>
<dbReference type="Proteomes" id="UP000095332">
    <property type="component" value="Unassembled WGS sequence"/>
</dbReference>
<evidence type="ECO:0000313" key="12">
    <source>
        <dbReference type="EMBL" id="MRZ06391.1"/>
    </source>
</evidence>
<dbReference type="EMBL" id="WKMX01000008">
    <property type="protein sequence ID" value="MRZ06391.1"/>
    <property type="molecule type" value="Genomic_DNA"/>
</dbReference>
<keyword evidence="4" id="KW-0472">Membrane</keyword>